<dbReference type="Pfam" id="PF02515">
    <property type="entry name" value="CoA_transf_3"/>
    <property type="match status" value="1"/>
</dbReference>
<evidence type="ECO:0000256" key="1">
    <source>
        <dbReference type="ARBA" id="ARBA00022679"/>
    </source>
</evidence>
<comment type="caution">
    <text evidence="2">The sequence shown here is derived from an EMBL/GenBank/DDBJ whole genome shotgun (WGS) entry which is preliminary data.</text>
</comment>
<evidence type="ECO:0000313" key="3">
    <source>
        <dbReference type="Proteomes" id="UP000295674"/>
    </source>
</evidence>
<keyword evidence="3" id="KW-1185">Reference proteome</keyword>
<dbReference type="InterPro" id="IPR044855">
    <property type="entry name" value="CoA-Trfase_III_dom3_sf"/>
</dbReference>
<dbReference type="AlphaFoldDB" id="A0A4R4VSS3"/>
<keyword evidence="1 2" id="KW-0808">Transferase</keyword>
<dbReference type="Gene3D" id="3.40.50.10540">
    <property type="entry name" value="Crotonobetainyl-coa:carnitine coa-transferase, domain 1"/>
    <property type="match status" value="1"/>
</dbReference>
<dbReference type="OrthoDB" id="9797653at2"/>
<organism evidence="2 3">
    <name type="scientific">Saccharopolyspora terrae</name>
    <dbReference type="NCBI Taxonomy" id="2530384"/>
    <lineage>
        <taxon>Bacteria</taxon>
        <taxon>Bacillati</taxon>
        <taxon>Actinomycetota</taxon>
        <taxon>Actinomycetes</taxon>
        <taxon>Pseudonocardiales</taxon>
        <taxon>Pseudonocardiaceae</taxon>
        <taxon>Saccharopolyspora</taxon>
    </lineage>
</organism>
<dbReference type="InterPro" id="IPR023606">
    <property type="entry name" value="CoA-Trfase_III_dom_1_sf"/>
</dbReference>
<sequence length="404" mass="43330">MSGELLAGVRVLDLSTVFMGPYAAQVLAEWGADVVKVESLRGDQVRGVGDTSGAGAGPIFVNANRGKRSLAVDLKSDDARDVLHALVRDADVLLHNIRPPAAARLGLTWDDLREVNPALVLCAFRGYGRHGPHADRPAYDDVIQAASGIADAQAAAGGEPEYWRSAASDKVMGLYGAAATCAALRAREIDGAGRSVEVPMFEGMASFMLLDRQGGWLTDPPSGPTGYPRTDSAHRRPYATADGHLAVMMYADKHWIAFFDLVGRPELADDPRFHDIGARTTHIDELYALLAEEMVHRTSAEWSAAFERADIPHGPVNSIEDLFADPQLVATDFFQTVDQPGVGPVRLARRPIDFGTPPPPPRPAPLLGQHSREVLAEAGIADEDVQRLVDAGVLGTTDEITRPG</sequence>
<gene>
    <name evidence="2" type="ORF">E1181_07015</name>
</gene>
<dbReference type="PANTHER" id="PTHR48207:SF4">
    <property type="entry name" value="BLL6097 PROTEIN"/>
    <property type="match status" value="1"/>
</dbReference>
<proteinExistence type="predicted"/>
<dbReference type="InterPro" id="IPR050483">
    <property type="entry name" value="CoA-transferase_III_domain"/>
</dbReference>
<name>A0A4R4VSS3_9PSEU</name>
<reference evidence="2 3" key="1">
    <citation type="submission" date="2019-03" db="EMBL/GenBank/DDBJ databases">
        <title>Draft genome sequences of novel Actinobacteria.</title>
        <authorList>
            <person name="Sahin N."/>
            <person name="Ay H."/>
            <person name="Saygin H."/>
        </authorList>
    </citation>
    <scope>NUCLEOTIDE SEQUENCE [LARGE SCALE GENOMIC DNA]</scope>
    <source>
        <strain evidence="2 3">16K309</strain>
    </source>
</reference>
<dbReference type="EMBL" id="SMKS01000007">
    <property type="protein sequence ID" value="TDD08301.1"/>
    <property type="molecule type" value="Genomic_DNA"/>
</dbReference>
<dbReference type="Proteomes" id="UP000295674">
    <property type="component" value="Unassembled WGS sequence"/>
</dbReference>
<accession>A0A4R4VSS3</accession>
<dbReference type="GO" id="GO:0008410">
    <property type="term" value="F:CoA-transferase activity"/>
    <property type="evidence" value="ECO:0007669"/>
    <property type="project" value="TreeGrafter"/>
</dbReference>
<dbReference type="SUPFAM" id="SSF89796">
    <property type="entry name" value="CoA-transferase family III (CaiB/BaiF)"/>
    <property type="match status" value="1"/>
</dbReference>
<dbReference type="InterPro" id="IPR003673">
    <property type="entry name" value="CoA-Trfase_fam_III"/>
</dbReference>
<dbReference type="PANTHER" id="PTHR48207">
    <property type="entry name" value="SUCCINATE--HYDROXYMETHYLGLUTARATE COA-TRANSFERASE"/>
    <property type="match status" value="1"/>
</dbReference>
<protein>
    <submittedName>
        <fullName evidence="2">CoA transferase</fullName>
    </submittedName>
</protein>
<dbReference type="Gene3D" id="3.30.1540.10">
    <property type="entry name" value="formyl-coa transferase, domain 3"/>
    <property type="match status" value="1"/>
</dbReference>
<evidence type="ECO:0000313" key="2">
    <source>
        <dbReference type="EMBL" id="TDD08301.1"/>
    </source>
</evidence>
<dbReference type="RefSeq" id="WP_132673130.1">
    <property type="nucleotide sequence ID" value="NZ_SMKS01000007.1"/>
</dbReference>